<accession>A0ABW0AJM9</accession>
<dbReference type="EMBL" id="JBHSKP010000012">
    <property type="protein sequence ID" value="MFC5153972.1"/>
    <property type="molecule type" value="Genomic_DNA"/>
</dbReference>
<reference evidence="2" key="1">
    <citation type="journal article" date="2019" name="Int. J. Syst. Evol. Microbiol.">
        <title>The Global Catalogue of Microorganisms (GCM) 10K type strain sequencing project: providing services to taxonomists for standard genome sequencing and annotation.</title>
        <authorList>
            <consortium name="The Broad Institute Genomics Platform"/>
            <consortium name="The Broad Institute Genome Sequencing Center for Infectious Disease"/>
            <person name="Wu L."/>
            <person name="Ma J."/>
        </authorList>
    </citation>
    <scope>NUCLEOTIDE SEQUENCE [LARGE SCALE GENOMIC DNA]</scope>
    <source>
        <strain evidence="2">PCU 266</strain>
    </source>
</reference>
<organism evidence="1 2">
    <name type="scientific">Streptomyces amakusaensis</name>
    <dbReference type="NCBI Taxonomy" id="67271"/>
    <lineage>
        <taxon>Bacteria</taxon>
        <taxon>Bacillati</taxon>
        <taxon>Actinomycetota</taxon>
        <taxon>Actinomycetes</taxon>
        <taxon>Kitasatosporales</taxon>
        <taxon>Streptomycetaceae</taxon>
        <taxon>Streptomyces</taxon>
    </lineage>
</organism>
<dbReference type="RefSeq" id="WP_344478745.1">
    <property type="nucleotide sequence ID" value="NZ_BAAASB010000010.1"/>
</dbReference>
<proteinExistence type="predicted"/>
<sequence>MDRRRLCPRSPLPETPRRLFHNAKGNYINAPAYGISFWLASGVDPAECARRAGQSMKVLFRHYAKFLAEARDHANRLIEDSMRRW</sequence>
<name>A0ABW0AJM9_9ACTN</name>
<evidence type="ECO:0000313" key="1">
    <source>
        <dbReference type="EMBL" id="MFC5153972.1"/>
    </source>
</evidence>
<keyword evidence="2" id="KW-1185">Reference proteome</keyword>
<comment type="caution">
    <text evidence="1">The sequence shown here is derived from an EMBL/GenBank/DDBJ whole genome shotgun (WGS) entry which is preliminary data.</text>
</comment>
<evidence type="ECO:0008006" key="3">
    <source>
        <dbReference type="Google" id="ProtNLM"/>
    </source>
</evidence>
<protein>
    <recommendedName>
        <fullName evidence="3">Integrase</fullName>
    </recommendedName>
</protein>
<gene>
    <name evidence="1" type="ORF">ACFPRH_19745</name>
</gene>
<evidence type="ECO:0000313" key="2">
    <source>
        <dbReference type="Proteomes" id="UP001596160"/>
    </source>
</evidence>
<dbReference type="Proteomes" id="UP001596160">
    <property type="component" value="Unassembled WGS sequence"/>
</dbReference>